<gene>
    <name evidence="2" type="ORF">O181_042642</name>
</gene>
<feature type="compositionally biased region" description="Acidic residues" evidence="1">
    <location>
        <begin position="68"/>
        <end position="88"/>
    </location>
</feature>
<feature type="region of interest" description="Disordered" evidence="1">
    <location>
        <begin position="65"/>
        <end position="91"/>
    </location>
</feature>
<reference evidence="2" key="1">
    <citation type="submission" date="2021-03" db="EMBL/GenBank/DDBJ databases">
        <title>Draft genome sequence of rust myrtle Austropuccinia psidii MF-1, a brazilian biotype.</title>
        <authorList>
            <person name="Quecine M.C."/>
            <person name="Pachon D.M.R."/>
            <person name="Bonatelli M.L."/>
            <person name="Correr F.H."/>
            <person name="Franceschini L.M."/>
            <person name="Leite T.F."/>
            <person name="Margarido G.R.A."/>
            <person name="Almeida C.A."/>
            <person name="Ferrarezi J.A."/>
            <person name="Labate C.A."/>
        </authorList>
    </citation>
    <scope>NUCLEOTIDE SEQUENCE</scope>
    <source>
        <strain evidence="2">MF-1</strain>
    </source>
</reference>
<dbReference type="EMBL" id="AVOT02017081">
    <property type="protein sequence ID" value="MBW0502927.1"/>
    <property type="molecule type" value="Genomic_DNA"/>
</dbReference>
<evidence type="ECO:0000256" key="1">
    <source>
        <dbReference type="SAM" id="MobiDB-lite"/>
    </source>
</evidence>
<evidence type="ECO:0000313" key="2">
    <source>
        <dbReference type="EMBL" id="MBW0502927.1"/>
    </source>
</evidence>
<name>A0A9Q3DJ09_9BASI</name>
<dbReference type="Proteomes" id="UP000765509">
    <property type="component" value="Unassembled WGS sequence"/>
</dbReference>
<organism evidence="2 3">
    <name type="scientific">Austropuccinia psidii MF-1</name>
    <dbReference type="NCBI Taxonomy" id="1389203"/>
    <lineage>
        <taxon>Eukaryota</taxon>
        <taxon>Fungi</taxon>
        <taxon>Dikarya</taxon>
        <taxon>Basidiomycota</taxon>
        <taxon>Pucciniomycotina</taxon>
        <taxon>Pucciniomycetes</taxon>
        <taxon>Pucciniales</taxon>
        <taxon>Sphaerophragmiaceae</taxon>
        <taxon>Austropuccinia</taxon>
    </lineage>
</organism>
<dbReference type="AlphaFoldDB" id="A0A9Q3DJ09"/>
<sequence>MRDFQSVFNSSNPRVILRRKADGRPDLYKTLKKRNFSRREIELIDDRFKERNKYLPRDRTKVLVESKDVDDDDDEDEDEDDDDEEEDDKMIMKDRRIEGLGQESRVKSQLTVQVCSIESESIAKTKPAIDHDSPAHDDSRSINTHPPTASLRLAGQVKFSHSRNFIGRLTGNLSPAALTAAAHRRLGQGKDRVEITTADDGGYWINNLIELHAPVN</sequence>
<comment type="caution">
    <text evidence="2">The sequence shown here is derived from an EMBL/GenBank/DDBJ whole genome shotgun (WGS) entry which is preliminary data.</text>
</comment>
<evidence type="ECO:0000313" key="3">
    <source>
        <dbReference type="Proteomes" id="UP000765509"/>
    </source>
</evidence>
<keyword evidence="3" id="KW-1185">Reference proteome</keyword>
<protein>
    <submittedName>
        <fullName evidence="2">Uncharacterized protein</fullName>
    </submittedName>
</protein>
<proteinExistence type="predicted"/>
<accession>A0A9Q3DJ09</accession>